<dbReference type="EMBL" id="VFQF01000003">
    <property type="protein sequence ID" value="TQN44660.1"/>
    <property type="molecule type" value="Genomic_DNA"/>
</dbReference>
<evidence type="ECO:0000259" key="1">
    <source>
        <dbReference type="Pfam" id="PF05678"/>
    </source>
</evidence>
<dbReference type="Proteomes" id="UP000320085">
    <property type="component" value="Unassembled WGS sequence"/>
</dbReference>
<sequence>MITAEDLLELLRPLGPFAEPVRDLAVIQLTDSMEASLEVRLGRWQWNAAPAAVQSAIATAVLLPVCYATGANEVPIVVLSVVLPFLVNAEQVEVRDSDLHVLARIKDDLLLPNDVERVYQELPGDLQHEISLLEFRDLVQRLTGSGHLSKNDLGRYRLTRQAYRDLRSILS</sequence>
<evidence type="ECO:0000313" key="2">
    <source>
        <dbReference type="EMBL" id="TQN44660.1"/>
    </source>
</evidence>
<name>A0A543PKQ8_9MICO</name>
<feature type="domain" description="VQ" evidence="1">
    <location>
        <begin position="134"/>
        <end position="146"/>
    </location>
</feature>
<proteinExistence type="predicted"/>
<dbReference type="Pfam" id="PF05678">
    <property type="entry name" value="VQ"/>
    <property type="match status" value="1"/>
</dbReference>
<dbReference type="AlphaFoldDB" id="A0A543PKQ8"/>
<dbReference type="InterPro" id="IPR008889">
    <property type="entry name" value="VQ"/>
</dbReference>
<comment type="caution">
    <text evidence="2">The sequence shown here is derived from an EMBL/GenBank/DDBJ whole genome shotgun (WGS) entry which is preliminary data.</text>
</comment>
<dbReference type="RefSeq" id="WP_185747391.1">
    <property type="nucleotide sequence ID" value="NZ_BAAAQC010000015.1"/>
</dbReference>
<organism evidence="2 3">
    <name type="scientific">Humibacillus xanthopallidus</name>
    <dbReference type="NCBI Taxonomy" id="412689"/>
    <lineage>
        <taxon>Bacteria</taxon>
        <taxon>Bacillati</taxon>
        <taxon>Actinomycetota</taxon>
        <taxon>Actinomycetes</taxon>
        <taxon>Micrococcales</taxon>
        <taxon>Intrasporangiaceae</taxon>
        <taxon>Humibacillus</taxon>
    </lineage>
</organism>
<reference evidence="2 3" key="1">
    <citation type="submission" date="2019-06" db="EMBL/GenBank/DDBJ databases">
        <title>Sequencing the genomes of 1000 actinobacteria strains.</title>
        <authorList>
            <person name="Klenk H.-P."/>
        </authorList>
    </citation>
    <scope>NUCLEOTIDE SEQUENCE [LARGE SCALE GENOMIC DNA]</scope>
    <source>
        <strain evidence="2 3">DSM 21776</strain>
    </source>
</reference>
<accession>A0A543PKQ8</accession>
<gene>
    <name evidence="2" type="ORF">FHX52_3880</name>
</gene>
<protein>
    <submittedName>
        <fullName evidence="2">VQ motif-containing protein</fullName>
    </submittedName>
</protein>
<evidence type="ECO:0000313" key="3">
    <source>
        <dbReference type="Proteomes" id="UP000320085"/>
    </source>
</evidence>